<keyword evidence="1" id="KW-0378">Hydrolase</keyword>
<gene>
    <name evidence="3" type="ORF">A0U92_09205</name>
</gene>
<dbReference type="PANTHER" id="PTHR48081:SF8">
    <property type="entry name" value="ALPHA_BETA HYDROLASE FOLD-3 DOMAIN-CONTAINING PROTEIN-RELATED"/>
    <property type="match status" value="1"/>
</dbReference>
<evidence type="ECO:0000256" key="1">
    <source>
        <dbReference type="ARBA" id="ARBA00022801"/>
    </source>
</evidence>
<feature type="domain" description="Alpha/beta hydrolase fold-3" evidence="2">
    <location>
        <begin position="84"/>
        <end position="293"/>
    </location>
</feature>
<protein>
    <recommendedName>
        <fullName evidence="2">Alpha/beta hydrolase fold-3 domain-containing protein</fullName>
    </recommendedName>
</protein>
<dbReference type="EMBL" id="CP014692">
    <property type="protein sequence ID" value="AQS84925.1"/>
    <property type="molecule type" value="Genomic_DNA"/>
</dbReference>
<dbReference type="SUPFAM" id="SSF53474">
    <property type="entry name" value="alpha/beta-Hydrolases"/>
    <property type="match status" value="1"/>
</dbReference>
<evidence type="ECO:0000313" key="3">
    <source>
        <dbReference type="EMBL" id="AQS84925.1"/>
    </source>
</evidence>
<dbReference type="InterPro" id="IPR013094">
    <property type="entry name" value="AB_hydrolase_3"/>
</dbReference>
<dbReference type="PANTHER" id="PTHR48081">
    <property type="entry name" value="AB HYDROLASE SUPERFAMILY PROTEIN C4A8.06C"/>
    <property type="match status" value="1"/>
</dbReference>
<dbReference type="OrthoDB" id="9806180at2"/>
<proteinExistence type="predicted"/>
<organism evidence="3 4">
    <name type="scientific">Acetobacter aceti</name>
    <dbReference type="NCBI Taxonomy" id="435"/>
    <lineage>
        <taxon>Bacteria</taxon>
        <taxon>Pseudomonadati</taxon>
        <taxon>Pseudomonadota</taxon>
        <taxon>Alphaproteobacteria</taxon>
        <taxon>Acetobacterales</taxon>
        <taxon>Acetobacteraceae</taxon>
        <taxon>Acetobacter</taxon>
        <taxon>Acetobacter subgen. Acetobacter</taxon>
    </lineage>
</organism>
<evidence type="ECO:0000259" key="2">
    <source>
        <dbReference type="Pfam" id="PF07859"/>
    </source>
</evidence>
<dbReference type="InterPro" id="IPR029058">
    <property type="entry name" value="AB_hydrolase_fold"/>
</dbReference>
<sequence>MTETDLRQFVDPELRPLLDRYGPSALDATSLAEARAKRQPPPGMKDDLPVRTEIGLIPGMPGDPDVRVLVIAPEAASATPRPAILHIHGGGFVMGNPDSMAAALRQWVLKLDCAIVSVDYRLAPEHPFPAPLEDCYAALVWMAGKAADLNIDPKRIGVAGESAGGGLAAGIALLTRQRGGPALAFQSLQYPMLDDRTVLSTPDIPGCGAFLWTPEMNVFGWESYLGSPPGGEGISPFAAPARAASLNDLPPTYIGVGSIDLFLREDLAYAMRLMQAGVPLELEIFPGAFHAFELEPRANVTIRSSDRRLDAMRRAMASPQAD</sequence>
<accession>A0A1U9KGJ2</accession>
<evidence type="ECO:0000313" key="4">
    <source>
        <dbReference type="Proteomes" id="UP000188937"/>
    </source>
</evidence>
<dbReference type="InterPro" id="IPR050300">
    <property type="entry name" value="GDXG_lipolytic_enzyme"/>
</dbReference>
<dbReference type="RefSeq" id="WP_077812966.1">
    <property type="nucleotide sequence ID" value="NZ_CP014692.1"/>
</dbReference>
<dbReference type="STRING" id="435.A0U92_09205"/>
<dbReference type="Pfam" id="PF07859">
    <property type="entry name" value="Abhydrolase_3"/>
    <property type="match status" value="1"/>
</dbReference>
<reference evidence="3 4" key="1">
    <citation type="submission" date="2016-03" db="EMBL/GenBank/DDBJ databases">
        <title>Acetic acid bacteria sequencing.</title>
        <authorList>
            <person name="Brandt J."/>
            <person name="Jakob F."/>
            <person name="Vogel R.F."/>
        </authorList>
    </citation>
    <scope>NUCLEOTIDE SEQUENCE [LARGE SCALE GENOMIC DNA]</scope>
    <source>
        <strain evidence="3 4">TMW2.1153</strain>
    </source>
</reference>
<dbReference type="AlphaFoldDB" id="A0A1U9KGJ2"/>
<dbReference type="Proteomes" id="UP000188937">
    <property type="component" value="Chromosome"/>
</dbReference>
<name>A0A1U9KGJ2_ACEAC</name>
<dbReference type="Gene3D" id="3.40.50.1820">
    <property type="entry name" value="alpha/beta hydrolase"/>
    <property type="match status" value="1"/>
</dbReference>
<dbReference type="GO" id="GO:0016787">
    <property type="term" value="F:hydrolase activity"/>
    <property type="evidence" value="ECO:0007669"/>
    <property type="project" value="UniProtKB-KW"/>
</dbReference>
<keyword evidence="4" id="KW-1185">Reference proteome</keyword>
<dbReference type="KEGG" id="aace:A0U92_09205"/>